<feature type="compositionally biased region" description="Polar residues" evidence="2">
    <location>
        <begin position="42"/>
        <end position="52"/>
    </location>
</feature>
<proteinExistence type="inferred from homology"/>
<dbReference type="InterPro" id="IPR038792">
    <property type="entry name" value="CFAP97D1/2"/>
</dbReference>
<evidence type="ECO:0000313" key="3">
    <source>
        <dbReference type="EMBL" id="ORX64885.1"/>
    </source>
</evidence>
<dbReference type="EMBL" id="MCFG01000491">
    <property type="protein sequence ID" value="ORX64885.1"/>
    <property type="molecule type" value="Genomic_DNA"/>
</dbReference>
<feature type="compositionally biased region" description="Polar residues" evidence="2">
    <location>
        <begin position="223"/>
        <end position="236"/>
    </location>
</feature>
<name>A0A1Y1VV46_9FUNG</name>
<feature type="compositionally biased region" description="Basic and acidic residues" evidence="2">
    <location>
        <begin position="338"/>
        <end position="350"/>
    </location>
</feature>
<dbReference type="STRING" id="1754192.A0A1Y1VV46"/>
<dbReference type="PANTHER" id="PTHR33768:SF3">
    <property type="entry name" value="MIP11318P"/>
    <property type="match status" value="1"/>
</dbReference>
<feature type="compositionally biased region" description="Polar residues" evidence="2">
    <location>
        <begin position="121"/>
        <end position="136"/>
    </location>
</feature>
<protein>
    <submittedName>
        <fullName evidence="3">Uncharacterized protein</fullName>
    </submittedName>
</protein>
<feature type="compositionally biased region" description="Low complexity" evidence="2">
    <location>
        <begin position="380"/>
        <end position="399"/>
    </location>
</feature>
<dbReference type="OrthoDB" id="2163395at2759"/>
<evidence type="ECO:0000313" key="4">
    <source>
        <dbReference type="Proteomes" id="UP000193944"/>
    </source>
</evidence>
<comment type="similarity">
    <text evidence="1">Belongs to the CFAP97 family.</text>
</comment>
<dbReference type="InterPro" id="IPR029488">
    <property type="entry name" value="Hmw/CFAP97"/>
</dbReference>
<feature type="compositionally biased region" description="Basic and acidic residues" evidence="2">
    <location>
        <begin position="165"/>
        <end position="178"/>
    </location>
</feature>
<reference evidence="3 4" key="1">
    <citation type="submission" date="2016-08" db="EMBL/GenBank/DDBJ databases">
        <title>A Parts List for Fungal Cellulosomes Revealed by Comparative Genomics.</title>
        <authorList>
            <consortium name="DOE Joint Genome Institute"/>
            <person name="Haitjema C.H."/>
            <person name="Gilmore S.P."/>
            <person name="Henske J.K."/>
            <person name="Solomon K.V."/>
            <person name="De Groot R."/>
            <person name="Kuo A."/>
            <person name="Mondo S.J."/>
            <person name="Salamov A.A."/>
            <person name="Labutti K."/>
            <person name="Zhao Z."/>
            <person name="Chiniquy J."/>
            <person name="Barry K."/>
            <person name="Brewer H.M."/>
            <person name="Purvine S.O."/>
            <person name="Wright A.T."/>
            <person name="Boxma B."/>
            <person name="Van Alen T."/>
            <person name="Hackstein J.H."/>
            <person name="Baker S.E."/>
            <person name="Grigoriev I.V."/>
            <person name="O'Malley M.A."/>
        </authorList>
    </citation>
    <scope>NUCLEOTIDE SEQUENCE [LARGE SCALE GENOMIC DNA]</scope>
    <source>
        <strain evidence="3 4">S4</strain>
    </source>
</reference>
<evidence type="ECO:0000256" key="2">
    <source>
        <dbReference type="SAM" id="MobiDB-lite"/>
    </source>
</evidence>
<dbReference type="Proteomes" id="UP000193944">
    <property type="component" value="Unassembled WGS sequence"/>
</dbReference>
<feature type="compositionally biased region" description="Acidic residues" evidence="2">
    <location>
        <begin position="89"/>
        <end position="99"/>
    </location>
</feature>
<dbReference type="PANTHER" id="PTHR33768">
    <property type="entry name" value="MIP11318P"/>
    <property type="match status" value="1"/>
</dbReference>
<reference evidence="3 4" key="2">
    <citation type="submission" date="2016-08" db="EMBL/GenBank/DDBJ databases">
        <title>Pervasive Adenine N6-methylation of Active Genes in Fungi.</title>
        <authorList>
            <consortium name="DOE Joint Genome Institute"/>
            <person name="Mondo S.J."/>
            <person name="Dannebaum R.O."/>
            <person name="Kuo R.C."/>
            <person name="Labutti K."/>
            <person name="Haridas S."/>
            <person name="Kuo A."/>
            <person name="Salamov A."/>
            <person name="Ahrendt S.R."/>
            <person name="Lipzen A."/>
            <person name="Sullivan W."/>
            <person name="Andreopoulos W.B."/>
            <person name="Clum A."/>
            <person name="Lindquist E."/>
            <person name="Daum C."/>
            <person name="Ramamoorthy G.K."/>
            <person name="Gryganskyi A."/>
            <person name="Culley D."/>
            <person name="Magnuson J.K."/>
            <person name="James T.Y."/>
            <person name="O'Malley M.A."/>
            <person name="Stajich J.E."/>
            <person name="Spatafora J.W."/>
            <person name="Visel A."/>
            <person name="Grigoriev I.V."/>
        </authorList>
    </citation>
    <scope>NUCLEOTIDE SEQUENCE [LARGE SCALE GENOMIC DNA]</scope>
    <source>
        <strain evidence="3 4">S4</strain>
    </source>
</reference>
<organism evidence="3 4">
    <name type="scientific">Anaeromyces robustus</name>
    <dbReference type="NCBI Taxonomy" id="1754192"/>
    <lineage>
        <taxon>Eukaryota</taxon>
        <taxon>Fungi</taxon>
        <taxon>Fungi incertae sedis</taxon>
        <taxon>Chytridiomycota</taxon>
        <taxon>Chytridiomycota incertae sedis</taxon>
        <taxon>Neocallimastigomycetes</taxon>
        <taxon>Neocallimastigales</taxon>
        <taxon>Neocallimastigaceae</taxon>
        <taxon>Anaeromyces</taxon>
    </lineage>
</organism>
<feature type="region of interest" description="Disordered" evidence="2">
    <location>
        <begin position="764"/>
        <end position="793"/>
    </location>
</feature>
<dbReference type="Pfam" id="PF13879">
    <property type="entry name" value="Hmw_CFAP97"/>
    <property type="match status" value="1"/>
</dbReference>
<keyword evidence="4" id="KW-1185">Reference proteome</keyword>
<feature type="region of interest" description="Disordered" evidence="2">
    <location>
        <begin position="1"/>
        <end position="59"/>
    </location>
</feature>
<feature type="compositionally biased region" description="Basic and acidic residues" evidence="2">
    <location>
        <begin position="110"/>
        <end position="120"/>
    </location>
</feature>
<feature type="compositionally biased region" description="Basic and acidic residues" evidence="2">
    <location>
        <begin position="588"/>
        <end position="609"/>
    </location>
</feature>
<feature type="compositionally biased region" description="Low complexity" evidence="2">
    <location>
        <begin position="780"/>
        <end position="793"/>
    </location>
</feature>
<feature type="region of interest" description="Disordered" evidence="2">
    <location>
        <begin position="573"/>
        <end position="654"/>
    </location>
</feature>
<evidence type="ECO:0000256" key="1">
    <source>
        <dbReference type="ARBA" id="ARBA00008315"/>
    </source>
</evidence>
<gene>
    <name evidence="3" type="ORF">BCR32DRAFT_250872</name>
</gene>
<feature type="compositionally biased region" description="Basic and acidic residues" evidence="2">
    <location>
        <begin position="260"/>
        <end position="282"/>
    </location>
</feature>
<feature type="region of interest" description="Disordered" evidence="2">
    <location>
        <begin position="82"/>
        <end position="282"/>
    </location>
</feature>
<comment type="caution">
    <text evidence="3">The sequence shown here is derived from an EMBL/GenBank/DDBJ whole genome shotgun (WGS) entry which is preliminary data.</text>
</comment>
<feature type="compositionally biased region" description="Basic residues" evidence="2">
    <location>
        <begin position="400"/>
        <end position="409"/>
    </location>
</feature>
<accession>A0A1Y1VV46</accession>
<feature type="compositionally biased region" description="Basic and acidic residues" evidence="2">
    <location>
        <begin position="310"/>
        <end position="329"/>
    </location>
</feature>
<feature type="compositionally biased region" description="Polar residues" evidence="2">
    <location>
        <begin position="642"/>
        <end position="654"/>
    </location>
</feature>
<sequence length="793" mass="91586">MESKEDQNANDLQIQNLSDDEDLYHQGVDYSNKDEETKPVTIKNTNQNSLSEMDQESIDTSDYVVTKEKIFEKTTTVRKIIRRNIPTESEIETSTETEDNMTSALNDDDEKSKPKNEDNKTSTGQDNDESILNNTKDGTKEETSNNCDNPDNNNIEEQKSIGIDLTEKNNDNEEKSDNINEETNGNDKDKNEDEQTNREIKSDNEGEEKLEGETNKDEVNDGEITNKNENGQNDNKYTTDKYKRVSSAPASEKSILRQSKYNEDNSRKKWIKDKKCGNNKDLNDAEFEEELKKREALSFKNAKKNANIGKDSENKNELDEIETERKRIIGDISVNSTDDEKEKETEEKGKKEKKKKYHSERKPHNTNIPQSSCSKKTKGSSRATTAATSTSTTTTSTATSKKKGSNKKSLKNNYRAFVSIKPSCNRYMANMWNNYIYSIHKMNILNMKKTVDNDAPKKYVHIDQKLKAKQKKKERDDEIRKNNQNILNRMIYQGRNNVGTSNLDDNNDVIEPVFRSLHAEKNKRLENEMNRESMTLLKRLKEKKPYCSVEQWKKERLVNEVYLRNISTYPENYPIRKKSQPKHVPPIKKNENEELRREKSPLEKTEEIYCGKSKMNRNKRNGPSTSSTSKSQKKHNSEKNRMVQSTANKENNDATEINTNTTVRVKKAKHRTLSESTRQSVKLYADTSINQNQADRLYLEQKNNTKYKIPETNTTTAFDQVLNNYEKVENDTKEEDDIVNKTSNSANIDTIKDIINDINEVSNDINKHHQEENQNNTSSPPVEEIPITEIENK</sequence>
<feature type="compositionally biased region" description="Basic residues" evidence="2">
    <location>
        <begin position="351"/>
        <end position="361"/>
    </location>
</feature>
<feature type="compositionally biased region" description="Basic and acidic residues" evidence="2">
    <location>
        <begin position="185"/>
        <end position="219"/>
    </location>
</feature>
<dbReference type="AlphaFoldDB" id="A0A1Y1VV46"/>
<feature type="region of interest" description="Disordered" evidence="2">
    <location>
        <begin position="297"/>
        <end position="409"/>
    </location>
</feature>